<dbReference type="InterPro" id="IPR002541">
    <property type="entry name" value="Cyt_c_assembly"/>
</dbReference>
<organism evidence="7 8">
    <name type="scientific">Bacillus cereus (strain ATCC 10987 / NRS 248)</name>
    <dbReference type="NCBI Taxonomy" id="222523"/>
    <lineage>
        <taxon>Bacteria</taxon>
        <taxon>Bacillati</taxon>
        <taxon>Bacillota</taxon>
        <taxon>Bacilli</taxon>
        <taxon>Bacillales</taxon>
        <taxon>Bacillaceae</taxon>
        <taxon>Bacillus</taxon>
        <taxon>Bacillus cereus group</taxon>
    </lineage>
</organism>
<evidence type="ECO:0000313" key="8">
    <source>
        <dbReference type="Proteomes" id="UP000002527"/>
    </source>
</evidence>
<evidence type="ECO:0000313" key="7">
    <source>
        <dbReference type="EMBL" id="AAS43457.1"/>
    </source>
</evidence>
<evidence type="ECO:0000256" key="5">
    <source>
        <dbReference type="SAM" id="Phobius"/>
    </source>
</evidence>
<feature type="transmembrane region" description="Helical" evidence="5">
    <location>
        <begin position="53"/>
        <end position="71"/>
    </location>
</feature>
<keyword evidence="2 5" id="KW-0812">Transmembrane</keyword>
<dbReference type="HOGENOM" id="CLU_049710_4_0_9"/>
<keyword evidence="3 5" id="KW-1133">Transmembrane helix</keyword>
<proteinExistence type="predicted"/>
<dbReference type="AlphaFoldDB" id="Q72ZW1"/>
<dbReference type="GO" id="GO:0005886">
    <property type="term" value="C:plasma membrane"/>
    <property type="evidence" value="ECO:0007669"/>
    <property type="project" value="TreeGrafter"/>
</dbReference>
<dbReference type="Pfam" id="PF01578">
    <property type="entry name" value="Cytochrom_C_asm"/>
    <property type="match status" value="1"/>
</dbReference>
<dbReference type="EMBL" id="AE017194">
    <property type="protein sequence ID" value="AAS43457.1"/>
    <property type="molecule type" value="Genomic_DNA"/>
</dbReference>
<protein>
    <submittedName>
        <fullName evidence="7">HemX protein</fullName>
    </submittedName>
</protein>
<feature type="domain" description="Cytochrome c assembly protein" evidence="6">
    <location>
        <begin position="84"/>
        <end position="285"/>
    </location>
</feature>
<feature type="transmembrane region" description="Helical" evidence="5">
    <location>
        <begin position="266"/>
        <end position="291"/>
    </location>
</feature>
<dbReference type="PROSITE" id="PS51257">
    <property type="entry name" value="PROKAR_LIPOPROTEIN"/>
    <property type="match status" value="1"/>
</dbReference>
<feature type="transmembrane region" description="Helical" evidence="5">
    <location>
        <begin position="236"/>
        <end position="254"/>
    </location>
</feature>
<dbReference type="PANTHER" id="PTHR30071">
    <property type="entry name" value="HEME EXPORTER PROTEIN C"/>
    <property type="match status" value="1"/>
</dbReference>
<dbReference type="GO" id="GO:0020037">
    <property type="term" value="F:heme binding"/>
    <property type="evidence" value="ECO:0007669"/>
    <property type="project" value="InterPro"/>
</dbReference>
<reference evidence="7 8" key="1">
    <citation type="journal article" date="2004" name="Nucleic Acids Res.">
        <title>The genome sequence of Bacillus cereus ATCC 10987 reveals metabolic adaptations and a large plasmid related to Bacillus anthracis pXO1.</title>
        <authorList>
            <person name="Rasko D.A."/>
            <person name="Ravel J."/>
            <person name="Okstad O.A."/>
            <person name="Helgason E."/>
            <person name="Cer R.Z."/>
            <person name="Jiang L."/>
            <person name="Shores K.A."/>
            <person name="Fouts D.E."/>
            <person name="Tourasse N.J."/>
            <person name="Angiuoli S.V."/>
            <person name="Kolonay J."/>
            <person name="Nelson W.C."/>
            <person name="Kolsto A.-B."/>
            <person name="Fraser C.M."/>
            <person name="Read T.D."/>
        </authorList>
    </citation>
    <scope>NUCLEOTIDE SEQUENCE [LARGE SCALE GENOMIC DNA]</scope>
    <source>
        <strain evidence="8">ATCC 10987 / NRS 248</strain>
    </source>
</reference>
<sequence length="292" mass="34087">MDTIRSIFIIWKDDRMSFLNNSIIYHIAIILYACSISLYFIDYFQSNRKANRFAFWLLSIVWVLHSIFMLLRATDSETNPLLTLLSGIYFYVWLLITMSLVINRFMRIDFLVFFTNVVAFGVSAFSIFTPLGKMSPVLAEQLVSELVYVHVGMAIISYATFTVSFIFSIMYLLQYRLLKKKKWNARLRRLGNLPKLESMSYGLNLFSVPFFLLAILLGCIWGYTKLDNFHWYDTKVIGSFVVLFVYCAGLYLRAADVLQGKKIVQWNIGAFLVMLINIFLLSSLSNFHFWYL</sequence>
<dbReference type="GO" id="GO:0017004">
    <property type="term" value="P:cytochrome complex assembly"/>
    <property type="evidence" value="ECO:0007669"/>
    <property type="project" value="InterPro"/>
</dbReference>
<feature type="transmembrane region" description="Helical" evidence="5">
    <location>
        <begin position="23"/>
        <end position="41"/>
    </location>
</feature>
<evidence type="ECO:0000256" key="3">
    <source>
        <dbReference type="ARBA" id="ARBA00022989"/>
    </source>
</evidence>
<evidence type="ECO:0000256" key="1">
    <source>
        <dbReference type="ARBA" id="ARBA00004141"/>
    </source>
</evidence>
<dbReference type="PANTHER" id="PTHR30071:SF15">
    <property type="entry name" value="PROTEIN HEMX"/>
    <property type="match status" value="1"/>
</dbReference>
<feature type="transmembrane region" description="Helical" evidence="5">
    <location>
        <begin position="203"/>
        <end position="224"/>
    </location>
</feature>
<evidence type="ECO:0000256" key="2">
    <source>
        <dbReference type="ARBA" id="ARBA00022692"/>
    </source>
</evidence>
<accession>Q72ZW1</accession>
<name>Q72ZW1_BACC1</name>
<evidence type="ECO:0000256" key="4">
    <source>
        <dbReference type="ARBA" id="ARBA00023136"/>
    </source>
</evidence>
<feature type="transmembrane region" description="Helical" evidence="5">
    <location>
        <begin position="110"/>
        <end position="128"/>
    </location>
</feature>
<dbReference type="InterPro" id="IPR045062">
    <property type="entry name" value="Cyt_c_biogenesis_CcsA/CcmC"/>
</dbReference>
<dbReference type="KEGG" id="bca:BCE_4556"/>
<feature type="transmembrane region" description="Helical" evidence="5">
    <location>
        <begin position="83"/>
        <end position="103"/>
    </location>
</feature>
<dbReference type="Proteomes" id="UP000002527">
    <property type="component" value="Chromosome"/>
</dbReference>
<feature type="transmembrane region" description="Helical" evidence="5">
    <location>
        <begin position="148"/>
        <end position="173"/>
    </location>
</feature>
<evidence type="ECO:0000259" key="6">
    <source>
        <dbReference type="Pfam" id="PF01578"/>
    </source>
</evidence>
<comment type="subcellular location">
    <subcellularLocation>
        <location evidence="1">Membrane</location>
        <topology evidence="1">Multi-pass membrane protein</topology>
    </subcellularLocation>
</comment>
<keyword evidence="4 5" id="KW-0472">Membrane</keyword>
<gene>
    <name evidence="7" type="ordered locus">BCE_4556</name>
</gene>